<accession>A0ABR7S282</accession>
<protein>
    <submittedName>
        <fullName evidence="1">Uncharacterized protein</fullName>
    </submittedName>
</protein>
<keyword evidence="2" id="KW-1185">Reference proteome</keyword>
<reference evidence="1 2" key="1">
    <citation type="submission" date="2016-06" db="EMBL/GenBank/DDBJ databases">
        <authorList>
            <person name="Ramos C."/>
            <person name="Pintado A."/>
            <person name="Crespo-Gomez J.I."/>
        </authorList>
    </citation>
    <scope>NUCLEOTIDE SEQUENCE [LARGE SCALE GENOMIC DNA]</scope>
    <source>
        <strain evidence="1 2">AVO110</strain>
    </source>
</reference>
<dbReference type="Proteomes" id="UP000744555">
    <property type="component" value="Unassembled WGS sequence"/>
</dbReference>
<comment type="caution">
    <text evidence="1">The sequence shown here is derived from an EMBL/GenBank/DDBJ whole genome shotgun (WGS) entry which is preliminary data.</text>
</comment>
<name>A0ABR7S282_AQUAC</name>
<evidence type="ECO:0000313" key="1">
    <source>
        <dbReference type="EMBL" id="MBC9250666.1"/>
    </source>
</evidence>
<dbReference type="EMBL" id="LZEU01000001">
    <property type="protein sequence ID" value="MBC9250666.1"/>
    <property type="molecule type" value="Genomic_DNA"/>
</dbReference>
<proteinExistence type="predicted"/>
<evidence type="ECO:0000313" key="2">
    <source>
        <dbReference type="Proteomes" id="UP000744555"/>
    </source>
</evidence>
<organism evidence="1 2">
    <name type="scientific">Aquipseudomonas alcaligenes</name>
    <name type="common">Pseudomonas alcaligenes</name>
    <dbReference type="NCBI Taxonomy" id="43263"/>
    <lineage>
        <taxon>Bacteria</taxon>
        <taxon>Pseudomonadati</taxon>
        <taxon>Pseudomonadota</taxon>
        <taxon>Gammaproteobacteria</taxon>
        <taxon>Pseudomonadales</taxon>
        <taxon>Pseudomonadaceae</taxon>
        <taxon>Aquipseudomonas</taxon>
    </lineage>
</organism>
<sequence length="66" mass="7666">MAVYFYFIKRFGWLNPFRNSACTLKLNLRLTFPIFSFEMRFKCPPSEVGFAEWVVLIPNALISAGV</sequence>
<gene>
    <name evidence="1" type="ORF">A9179_10300</name>
</gene>